<dbReference type="Gene3D" id="3.30.70.100">
    <property type="match status" value="1"/>
</dbReference>
<dbReference type="InterPro" id="IPR011008">
    <property type="entry name" value="Dimeric_a/b-barrel"/>
</dbReference>
<gene>
    <name evidence="1" type="ORF">COC42_04695</name>
</gene>
<dbReference type="GO" id="GO:0016857">
    <property type="term" value="F:racemase and epimerase activity, acting on carbohydrates and derivatives"/>
    <property type="evidence" value="ECO:0007669"/>
    <property type="project" value="InterPro"/>
</dbReference>
<dbReference type="InterPro" id="IPR052996">
    <property type="entry name" value="Carb_Metab_Mutarotase"/>
</dbReference>
<accession>A0A2A4B799</accession>
<dbReference type="SUPFAM" id="SSF54909">
    <property type="entry name" value="Dimeric alpha+beta barrel"/>
    <property type="match status" value="1"/>
</dbReference>
<proteinExistence type="predicted"/>
<keyword evidence="2" id="KW-1185">Reference proteome</keyword>
<dbReference type="PANTHER" id="PTHR43239:SF1">
    <property type="entry name" value="UPF0734 PROTEIN DDB_G0273871_DDB_G0273177"/>
    <property type="match status" value="1"/>
</dbReference>
<dbReference type="OrthoDB" id="7272712at2"/>
<dbReference type="Pfam" id="PF05336">
    <property type="entry name" value="rhaM"/>
    <property type="match status" value="1"/>
</dbReference>
<evidence type="ECO:0000313" key="1">
    <source>
        <dbReference type="EMBL" id="PCD03659.1"/>
    </source>
</evidence>
<evidence type="ECO:0000313" key="2">
    <source>
        <dbReference type="Proteomes" id="UP000218366"/>
    </source>
</evidence>
<dbReference type="PANTHER" id="PTHR43239">
    <property type="entry name" value="UPF0734 PROTEIN DDB_G0273871/DDB_G0273177"/>
    <property type="match status" value="1"/>
</dbReference>
<dbReference type="EMBL" id="NWMW01000001">
    <property type="protein sequence ID" value="PCD03659.1"/>
    <property type="molecule type" value="Genomic_DNA"/>
</dbReference>
<dbReference type="InterPro" id="IPR008000">
    <property type="entry name" value="Rham/fucose_mutarotase"/>
</dbReference>
<dbReference type="Proteomes" id="UP000218366">
    <property type="component" value="Unassembled WGS sequence"/>
</dbReference>
<name>A0A2A4B799_9SPHN</name>
<organism evidence="1 2">
    <name type="scientific">Sphingomonas spermidinifaciens</name>
    <dbReference type="NCBI Taxonomy" id="1141889"/>
    <lineage>
        <taxon>Bacteria</taxon>
        <taxon>Pseudomonadati</taxon>
        <taxon>Pseudomonadota</taxon>
        <taxon>Alphaproteobacteria</taxon>
        <taxon>Sphingomonadales</taxon>
        <taxon>Sphingomonadaceae</taxon>
        <taxon>Sphingomonas</taxon>
    </lineage>
</organism>
<protein>
    <submittedName>
        <fullName evidence="1">L-fucose mutarotase</fullName>
    </submittedName>
</protein>
<comment type="caution">
    <text evidence="1">The sequence shown here is derived from an EMBL/GenBank/DDBJ whole genome shotgun (WGS) entry which is preliminary data.</text>
</comment>
<sequence>MSIEHVLMLDLHDDPELIAEYERYHAPGAGWPEIEASIRRSGIEAMRIYRLDTRLVMVIEVDDSFDFAAKARADAADPAVQRWEKLMSRFQRVGPDGAKWRRAERIFDLATALRG</sequence>
<dbReference type="AlphaFoldDB" id="A0A2A4B799"/>
<reference evidence="1 2" key="1">
    <citation type="submission" date="2017-09" db="EMBL/GenBank/DDBJ databases">
        <title>Sphingomonas spermidinifaciens 9NM-10, whole genome shotgun sequence.</title>
        <authorList>
            <person name="Feng G."/>
            <person name="Zhu H."/>
        </authorList>
    </citation>
    <scope>NUCLEOTIDE SEQUENCE [LARGE SCALE GENOMIC DNA]</scope>
    <source>
        <strain evidence="1 2">9NM-10</strain>
    </source>
</reference>
<dbReference type="RefSeq" id="WP_096342063.1">
    <property type="nucleotide sequence ID" value="NZ_NWMW01000001.1"/>
</dbReference>